<dbReference type="AlphaFoldDB" id="A0ABD2Q410"/>
<evidence type="ECO:0000313" key="1">
    <source>
        <dbReference type="EMBL" id="KAL3314344.1"/>
    </source>
</evidence>
<comment type="caution">
    <text evidence="1">The sequence shown here is derived from an EMBL/GenBank/DDBJ whole genome shotgun (WGS) entry which is preliminary data.</text>
</comment>
<proteinExistence type="predicted"/>
<sequence length="161" mass="18521">MTQTRIAINNELERLKRLIEKYSKSEAIPSQSSCSSASYVAQPRPLVVQFPYPADDYERERPLIKDLTKKEFKQFVRVEREKIRTLDPAEDAILVELEAIRDAYVATGGNKKGILRALRETIKEARSISQKEESEVTRTNKDYRKMSAYQRAMASKSANSF</sequence>
<keyword evidence="2" id="KW-1185">Reference proteome</keyword>
<organism evidence="1 2">
    <name type="scientific">Cichlidogyrus casuarinus</name>
    <dbReference type="NCBI Taxonomy" id="1844966"/>
    <lineage>
        <taxon>Eukaryota</taxon>
        <taxon>Metazoa</taxon>
        <taxon>Spiralia</taxon>
        <taxon>Lophotrochozoa</taxon>
        <taxon>Platyhelminthes</taxon>
        <taxon>Monogenea</taxon>
        <taxon>Monopisthocotylea</taxon>
        <taxon>Dactylogyridea</taxon>
        <taxon>Ancyrocephalidae</taxon>
        <taxon>Cichlidogyrus</taxon>
    </lineage>
</organism>
<name>A0ABD2Q410_9PLAT</name>
<evidence type="ECO:0000313" key="2">
    <source>
        <dbReference type="Proteomes" id="UP001626550"/>
    </source>
</evidence>
<dbReference type="EMBL" id="JBJKFK010001025">
    <property type="protein sequence ID" value="KAL3314344.1"/>
    <property type="molecule type" value="Genomic_DNA"/>
</dbReference>
<dbReference type="Proteomes" id="UP001626550">
    <property type="component" value="Unassembled WGS sequence"/>
</dbReference>
<accession>A0ABD2Q410</accession>
<reference evidence="1 2" key="1">
    <citation type="submission" date="2024-11" db="EMBL/GenBank/DDBJ databases">
        <title>Adaptive evolution of stress response genes in parasites aligns with host niche diversity.</title>
        <authorList>
            <person name="Hahn C."/>
            <person name="Resl P."/>
        </authorList>
    </citation>
    <scope>NUCLEOTIDE SEQUENCE [LARGE SCALE GENOMIC DNA]</scope>
    <source>
        <strain evidence="1">EGGRZ-B1_66</strain>
        <tissue evidence="1">Body</tissue>
    </source>
</reference>
<protein>
    <submittedName>
        <fullName evidence="1">Uncharacterized protein</fullName>
    </submittedName>
</protein>
<gene>
    <name evidence="1" type="ORF">Ciccas_007040</name>
</gene>